<comment type="caution">
    <text evidence="8">The sequence shown here is derived from an EMBL/GenBank/DDBJ whole genome shotgun (WGS) entry which is preliminary data.</text>
</comment>
<dbReference type="CDD" id="cd13134">
    <property type="entry name" value="MATE_like_8"/>
    <property type="match status" value="1"/>
</dbReference>
<feature type="transmembrane region" description="Helical" evidence="7">
    <location>
        <begin position="319"/>
        <end position="342"/>
    </location>
</feature>
<reference evidence="8 9" key="1">
    <citation type="submission" date="2019-01" db="EMBL/GenBank/DDBJ databases">
        <title>Chengkuizengella sp. nov., isolated from deep-sea sediment of East Pacific Ocean.</title>
        <authorList>
            <person name="Yang J."/>
            <person name="Lai Q."/>
            <person name="Shao Z."/>
        </authorList>
    </citation>
    <scope>NUCLEOTIDE SEQUENCE [LARGE SCALE GENOMIC DNA]</scope>
    <source>
        <strain evidence="8 9">YPA3-1-1</strain>
    </source>
</reference>
<feature type="transmembrane region" description="Helical" evidence="7">
    <location>
        <begin position="12"/>
        <end position="36"/>
    </location>
</feature>
<gene>
    <name evidence="8" type="ORF">ERL59_13285</name>
</gene>
<proteinExistence type="predicted"/>
<evidence type="ECO:0000256" key="3">
    <source>
        <dbReference type="ARBA" id="ARBA00022475"/>
    </source>
</evidence>
<evidence type="ECO:0000256" key="1">
    <source>
        <dbReference type="ARBA" id="ARBA00004651"/>
    </source>
</evidence>
<dbReference type="NCBIfam" id="TIGR00797">
    <property type="entry name" value="matE"/>
    <property type="match status" value="1"/>
</dbReference>
<dbReference type="PANTHER" id="PTHR42925:SF1">
    <property type="entry name" value="VIRULENCE FACTOR MVIN"/>
    <property type="match status" value="1"/>
</dbReference>
<feature type="transmembrane region" description="Helical" evidence="7">
    <location>
        <begin position="162"/>
        <end position="181"/>
    </location>
</feature>
<accession>A0A6N9Q539</accession>
<evidence type="ECO:0000313" key="9">
    <source>
        <dbReference type="Proteomes" id="UP000448943"/>
    </source>
</evidence>
<dbReference type="GO" id="GO:0042910">
    <property type="term" value="F:xenobiotic transmembrane transporter activity"/>
    <property type="evidence" value="ECO:0007669"/>
    <property type="project" value="InterPro"/>
</dbReference>
<organism evidence="8 9">
    <name type="scientific">Chengkuizengella marina</name>
    <dbReference type="NCBI Taxonomy" id="2507566"/>
    <lineage>
        <taxon>Bacteria</taxon>
        <taxon>Bacillati</taxon>
        <taxon>Bacillota</taxon>
        <taxon>Bacilli</taxon>
        <taxon>Bacillales</taxon>
        <taxon>Paenibacillaceae</taxon>
        <taxon>Chengkuizengella</taxon>
    </lineage>
</organism>
<keyword evidence="4 7" id="KW-0812">Transmembrane</keyword>
<keyword evidence="6 7" id="KW-0472">Membrane</keyword>
<dbReference type="PANTHER" id="PTHR42925">
    <property type="entry name" value="MULTIDRUG AND TOXIN EFFLUX PROTEIN MATE FAMILY"/>
    <property type="match status" value="1"/>
</dbReference>
<dbReference type="EMBL" id="SIJB01000028">
    <property type="protein sequence ID" value="NBI29932.1"/>
    <property type="molecule type" value="Genomic_DNA"/>
</dbReference>
<evidence type="ECO:0000256" key="4">
    <source>
        <dbReference type="ARBA" id="ARBA00022692"/>
    </source>
</evidence>
<dbReference type="PIRSF" id="PIRSF006603">
    <property type="entry name" value="DinF"/>
    <property type="match status" value="1"/>
</dbReference>
<keyword evidence="3" id="KW-1003">Cell membrane</keyword>
<evidence type="ECO:0000256" key="6">
    <source>
        <dbReference type="ARBA" id="ARBA00023136"/>
    </source>
</evidence>
<dbReference type="OrthoDB" id="9806302at2"/>
<keyword evidence="5 7" id="KW-1133">Transmembrane helix</keyword>
<evidence type="ECO:0000256" key="2">
    <source>
        <dbReference type="ARBA" id="ARBA00022448"/>
    </source>
</evidence>
<dbReference type="AlphaFoldDB" id="A0A6N9Q539"/>
<dbReference type="InterPro" id="IPR047135">
    <property type="entry name" value="YsiQ"/>
</dbReference>
<dbReference type="RefSeq" id="WP_160646735.1">
    <property type="nucleotide sequence ID" value="NZ_SIJB01000028.1"/>
</dbReference>
<sequence length="454" mass="50361">MSELPKKKLSLFHLTWPIFIEFLLYILMGNADTIMLSQYSDNSVAAVGISNQIQNFMILMFGIVVTGTTILVAQNLGANDKKTAFEIGRTSISLNIVIGIGLSLVLFICAPYALKLMKTPPELMAEAKTYLQIISAFLFIQALIMTVSGIIRSHGYTKQTMYSTLTMNVINVIGNYLFIFGPFGIPVLGVTGVAISTVISRSIGLVILVIFLMTKVKQPISFRHLFYFPKEHVKKLIKIGVPSAGEGLFYNTQQLTITAFIAVLGTMFITTRVYVFNLMFLILLFSLAIGQGTQIIVGHRIGAGENEKAYKQVIRSLKIGMFISLLIATAFYFLAKPLLSIFTDNAEIISLGTSLLLITIILEPGRALNLVINNSLRAAGDVKFPVYMGALFMWGLSVPTAYILGIHFGFGLYGIWIGYILDEWIRGLAMLWRWRSRAWEKMALVKTKKQAADS</sequence>
<dbReference type="Pfam" id="PF01554">
    <property type="entry name" value="MatE"/>
    <property type="match status" value="2"/>
</dbReference>
<dbReference type="InterPro" id="IPR048279">
    <property type="entry name" value="MdtK-like"/>
</dbReference>
<keyword evidence="2" id="KW-0813">Transport</keyword>
<comment type="subcellular location">
    <subcellularLocation>
        <location evidence="1">Cell membrane</location>
        <topology evidence="1">Multi-pass membrane protein</topology>
    </subcellularLocation>
</comment>
<dbReference type="Proteomes" id="UP000448943">
    <property type="component" value="Unassembled WGS sequence"/>
</dbReference>
<evidence type="ECO:0000313" key="8">
    <source>
        <dbReference type="EMBL" id="NBI29932.1"/>
    </source>
</evidence>
<feature type="transmembrane region" description="Helical" evidence="7">
    <location>
        <begin position="348"/>
        <end position="372"/>
    </location>
</feature>
<evidence type="ECO:0000256" key="5">
    <source>
        <dbReference type="ARBA" id="ARBA00022989"/>
    </source>
</evidence>
<feature type="transmembrane region" description="Helical" evidence="7">
    <location>
        <begin position="275"/>
        <end position="298"/>
    </location>
</feature>
<feature type="transmembrane region" description="Helical" evidence="7">
    <location>
        <begin position="187"/>
        <end position="213"/>
    </location>
</feature>
<dbReference type="InterPro" id="IPR002528">
    <property type="entry name" value="MATE_fam"/>
</dbReference>
<keyword evidence="9" id="KW-1185">Reference proteome</keyword>
<feature type="transmembrane region" description="Helical" evidence="7">
    <location>
        <begin position="94"/>
        <end position="114"/>
    </location>
</feature>
<protein>
    <submittedName>
        <fullName evidence="8">MATE family efflux transporter</fullName>
    </submittedName>
</protein>
<name>A0A6N9Q539_9BACL</name>
<dbReference type="GO" id="GO:0015297">
    <property type="term" value="F:antiporter activity"/>
    <property type="evidence" value="ECO:0007669"/>
    <property type="project" value="InterPro"/>
</dbReference>
<dbReference type="GO" id="GO:0005886">
    <property type="term" value="C:plasma membrane"/>
    <property type="evidence" value="ECO:0007669"/>
    <property type="project" value="UniProtKB-SubCell"/>
</dbReference>
<evidence type="ECO:0000256" key="7">
    <source>
        <dbReference type="SAM" id="Phobius"/>
    </source>
</evidence>
<feature type="transmembrane region" description="Helical" evidence="7">
    <location>
        <begin position="56"/>
        <end position="73"/>
    </location>
</feature>
<feature type="transmembrane region" description="Helical" evidence="7">
    <location>
        <begin position="129"/>
        <end position="150"/>
    </location>
</feature>